<reference evidence="3" key="1">
    <citation type="journal article" date="2020" name="Fungal Divers.">
        <title>Resolving the Mortierellaceae phylogeny through synthesis of multi-gene phylogenetics and phylogenomics.</title>
        <authorList>
            <person name="Vandepol N."/>
            <person name="Liber J."/>
            <person name="Desiro A."/>
            <person name="Na H."/>
            <person name="Kennedy M."/>
            <person name="Barry K."/>
            <person name="Grigoriev I.V."/>
            <person name="Miller A.N."/>
            <person name="O'Donnell K."/>
            <person name="Stajich J.E."/>
            <person name="Bonito G."/>
        </authorList>
    </citation>
    <scope>NUCLEOTIDE SEQUENCE</scope>
    <source>
        <strain evidence="3">NRRL 2769</strain>
    </source>
</reference>
<comment type="caution">
    <text evidence="3">The sequence shown here is derived from an EMBL/GenBank/DDBJ whole genome shotgun (WGS) entry which is preliminary data.</text>
</comment>
<dbReference type="EMBL" id="JAAAID010001540">
    <property type="protein sequence ID" value="KAG0009626.1"/>
    <property type="molecule type" value="Genomic_DNA"/>
</dbReference>
<accession>A0A9P6MPZ6</accession>
<gene>
    <name evidence="3" type="ORF">BGZ80_002216</name>
</gene>
<keyword evidence="1" id="KW-0175">Coiled coil</keyword>
<dbReference type="AlphaFoldDB" id="A0A9P6MPZ6"/>
<protein>
    <submittedName>
        <fullName evidence="3">Uncharacterized protein</fullName>
    </submittedName>
</protein>
<keyword evidence="4" id="KW-1185">Reference proteome</keyword>
<organism evidence="3 4">
    <name type="scientific">Entomortierella chlamydospora</name>
    <dbReference type="NCBI Taxonomy" id="101097"/>
    <lineage>
        <taxon>Eukaryota</taxon>
        <taxon>Fungi</taxon>
        <taxon>Fungi incertae sedis</taxon>
        <taxon>Mucoromycota</taxon>
        <taxon>Mortierellomycotina</taxon>
        <taxon>Mortierellomycetes</taxon>
        <taxon>Mortierellales</taxon>
        <taxon>Mortierellaceae</taxon>
        <taxon>Entomortierella</taxon>
    </lineage>
</organism>
<dbReference type="Proteomes" id="UP000703661">
    <property type="component" value="Unassembled WGS sequence"/>
</dbReference>
<evidence type="ECO:0000313" key="4">
    <source>
        <dbReference type="Proteomes" id="UP000703661"/>
    </source>
</evidence>
<feature type="compositionally biased region" description="Polar residues" evidence="2">
    <location>
        <begin position="40"/>
        <end position="57"/>
    </location>
</feature>
<sequence>MKSKTIHCNIVSFCWNDASQHQSALVATTDGQIWNIPLSHPTSPDPSINPSTTASSSIDHDPLNTPIKIEDSDEEVEEVELWNDEDGLLDSADVLDSLSPAKRPRIGSPPEIAASARGTINPPTKVKPIVHLVGQEDGVTKIVTALNGLLIFRRNKDLVLWSSQHGFRPGTPVAKTVIVDANRADTTCHVVNGESQQQIFYGTNLGEIYHSQPGKDEGAIEVQKLNTRMQGAISSLVTSPREGNTQAKVITAISSIGDIVTIGLEPSTKTSEHAIVKMTIGAPVRSAFLANDHVYFLTAESRILRAPYSSLDSGKTDDLELLDLPLLHAFVPVPYNTNSTEVCGFYGLNHEGQVLRFQADLSNIGRSKAASDARNNVSEAIRELDKLSERVRQLELESQSILSQSDNESVAHAQSSSYTPIKTTFSTFVQTVAARFNGQRRYFVRLTIESTLNIDWSKGWSVALNLSTNPKTCLHMSEPTSTQNSDVTSSLEGLSPQAPWTQDIEIDMQNFSLPLTITLGLQFDDFSKTSKDNKLRGYFPVESLDLDVIHFSEPVRDRVKQNPAYYTQALAALRDVRKSESDSGNLIERLPTSAHKQEREREECKECARVAIKPLVFDIDTTEIKVAQCLPALLGDGVSHDRVKTLVHSSNRASLSIPDECLPMIKPTRLIRKAPALTQCDASLVWLMLEVKESTGSVVQASIDIRGVDHTRVLAVYHALEKRIFELFG</sequence>
<feature type="coiled-coil region" evidence="1">
    <location>
        <begin position="370"/>
        <end position="404"/>
    </location>
</feature>
<name>A0A9P6MPZ6_9FUNG</name>
<feature type="region of interest" description="Disordered" evidence="2">
    <location>
        <begin position="37"/>
        <end position="64"/>
    </location>
</feature>
<proteinExistence type="predicted"/>
<evidence type="ECO:0000256" key="1">
    <source>
        <dbReference type="SAM" id="Coils"/>
    </source>
</evidence>
<feature type="region of interest" description="Disordered" evidence="2">
    <location>
        <begin position="99"/>
        <end position="120"/>
    </location>
</feature>
<evidence type="ECO:0000256" key="2">
    <source>
        <dbReference type="SAM" id="MobiDB-lite"/>
    </source>
</evidence>
<evidence type="ECO:0000313" key="3">
    <source>
        <dbReference type="EMBL" id="KAG0009626.1"/>
    </source>
</evidence>